<dbReference type="GO" id="GO:0016491">
    <property type="term" value="F:oxidoreductase activity"/>
    <property type="evidence" value="ECO:0007669"/>
    <property type="project" value="UniProtKB-KW"/>
</dbReference>
<reference evidence="4 5" key="1">
    <citation type="submission" date="2018-08" db="EMBL/GenBank/DDBJ databases">
        <title>Draft genome sequences of two Aspergillus turcosus clinical strains isolated from bronchoalveolar lavage fluid: one azole-susceptible and the other azole-resistant.</title>
        <authorList>
            <person name="Parent-Michaud M."/>
            <person name="Dufresne P.J."/>
            <person name="Fournier E."/>
            <person name="Martineau C."/>
            <person name="Moreira S."/>
            <person name="Perkins V."/>
            <person name="De Repentigny L."/>
            <person name="Dufresne S.F."/>
        </authorList>
    </citation>
    <scope>NUCLEOTIDE SEQUENCE [LARGE SCALE GENOMIC DNA]</scope>
    <source>
        <strain evidence="4">HMR AF 1038</strain>
    </source>
</reference>
<name>A0A3R7GC79_9EURO</name>
<keyword evidence="5" id="KW-1185">Reference proteome</keyword>
<dbReference type="Proteomes" id="UP000215289">
    <property type="component" value="Unassembled WGS sequence"/>
</dbReference>
<sequence>MSGRLNGKVAIVTGAGQGFGEGIATRFVQEGARVVIVDLHQENGERVTASQPGGSATFVRGDVSTKEDWQKVRDTALSQFGRIDIVVNNAGIVNHAISSLELAEKEFDRLCRVNIKSLYFSAKIIAPCIQKQGAGGVFINISSISALRPRPNLVWYAASKGAASAATKGLAAELAKDNIRCNAICPVAGETAMMPLVLGKPDTPENRSKILSGIPLGRLATPADVANAACFLASEEAAFVTGVELPVDGGRSLN</sequence>
<dbReference type="STRING" id="1245748.A0A3R7GC79"/>
<dbReference type="PRINTS" id="PR00080">
    <property type="entry name" value="SDRFAMILY"/>
</dbReference>
<keyword evidence="2" id="KW-0521">NADP</keyword>
<dbReference type="NCBIfam" id="NF005559">
    <property type="entry name" value="PRK07231.1"/>
    <property type="match status" value="1"/>
</dbReference>
<dbReference type="EMBL" id="NIDN02000051">
    <property type="protein sequence ID" value="RLL98506.1"/>
    <property type="molecule type" value="Genomic_DNA"/>
</dbReference>
<evidence type="ECO:0000256" key="2">
    <source>
        <dbReference type="ARBA" id="ARBA00022857"/>
    </source>
</evidence>
<dbReference type="PANTHER" id="PTHR43639">
    <property type="entry name" value="OXIDOREDUCTASE, SHORT-CHAIN DEHYDROGENASE/REDUCTASE FAMILY (AFU_ORTHOLOGUE AFUA_5G02870)"/>
    <property type="match status" value="1"/>
</dbReference>
<evidence type="ECO:0000313" key="4">
    <source>
        <dbReference type="EMBL" id="RLL98506.1"/>
    </source>
</evidence>
<proteinExistence type="inferred from homology"/>
<comment type="caution">
    <text evidence="4">The sequence shown here is derived from an EMBL/GenBank/DDBJ whole genome shotgun (WGS) entry which is preliminary data.</text>
</comment>
<gene>
    <name evidence="4" type="ORF">CFD26_106229</name>
</gene>
<dbReference type="Gene3D" id="3.40.50.720">
    <property type="entry name" value="NAD(P)-binding Rossmann-like Domain"/>
    <property type="match status" value="1"/>
</dbReference>
<dbReference type="PANTHER" id="PTHR43639:SF1">
    <property type="entry name" value="SHORT-CHAIN DEHYDROGENASE_REDUCTASE FAMILY PROTEIN"/>
    <property type="match status" value="1"/>
</dbReference>
<protein>
    <submittedName>
        <fullName evidence="4">Uncharacterized protein</fullName>
    </submittedName>
</protein>
<evidence type="ECO:0000256" key="1">
    <source>
        <dbReference type="ARBA" id="ARBA00006484"/>
    </source>
</evidence>
<dbReference type="InterPro" id="IPR002347">
    <property type="entry name" value="SDR_fam"/>
</dbReference>
<dbReference type="Pfam" id="PF13561">
    <property type="entry name" value="adh_short_C2"/>
    <property type="match status" value="1"/>
</dbReference>
<dbReference type="SUPFAM" id="SSF51735">
    <property type="entry name" value="NAD(P)-binding Rossmann-fold domains"/>
    <property type="match status" value="1"/>
</dbReference>
<organism evidence="4 5">
    <name type="scientific">Aspergillus turcosus</name>
    <dbReference type="NCBI Taxonomy" id="1245748"/>
    <lineage>
        <taxon>Eukaryota</taxon>
        <taxon>Fungi</taxon>
        <taxon>Dikarya</taxon>
        <taxon>Ascomycota</taxon>
        <taxon>Pezizomycotina</taxon>
        <taxon>Eurotiomycetes</taxon>
        <taxon>Eurotiomycetidae</taxon>
        <taxon>Eurotiales</taxon>
        <taxon>Aspergillaceae</taxon>
        <taxon>Aspergillus</taxon>
        <taxon>Aspergillus subgen. Fumigati</taxon>
    </lineage>
</organism>
<evidence type="ECO:0000256" key="3">
    <source>
        <dbReference type="ARBA" id="ARBA00023002"/>
    </source>
</evidence>
<dbReference type="FunFam" id="3.40.50.720:FF:000084">
    <property type="entry name" value="Short-chain dehydrogenase reductase"/>
    <property type="match status" value="1"/>
</dbReference>
<accession>A0A3R7GC79</accession>
<evidence type="ECO:0000313" key="5">
    <source>
        <dbReference type="Proteomes" id="UP000215289"/>
    </source>
</evidence>
<comment type="similarity">
    <text evidence="1">Belongs to the short-chain dehydrogenases/reductases (SDR) family.</text>
</comment>
<keyword evidence="3" id="KW-0560">Oxidoreductase</keyword>
<dbReference type="PRINTS" id="PR00081">
    <property type="entry name" value="GDHRDH"/>
</dbReference>
<dbReference type="InterPro" id="IPR036291">
    <property type="entry name" value="NAD(P)-bd_dom_sf"/>
</dbReference>
<dbReference type="AlphaFoldDB" id="A0A3R7GC79"/>
<dbReference type="OrthoDB" id="294295at2759"/>